<dbReference type="InParanoid" id="C3ZC43"/>
<protein>
    <submittedName>
        <fullName evidence="2">Uncharacterized protein</fullName>
    </submittedName>
</protein>
<organism>
    <name type="scientific">Branchiostoma floridae</name>
    <name type="common">Florida lancelet</name>
    <name type="synonym">Amphioxus</name>
    <dbReference type="NCBI Taxonomy" id="7739"/>
    <lineage>
        <taxon>Eukaryota</taxon>
        <taxon>Metazoa</taxon>
        <taxon>Chordata</taxon>
        <taxon>Cephalochordata</taxon>
        <taxon>Leptocardii</taxon>
        <taxon>Amphioxiformes</taxon>
        <taxon>Branchiostomatidae</taxon>
        <taxon>Branchiostoma</taxon>
    </lineage>
</organism>
<sequence length="238" mass="26961">MRGQQLPQVREKIQQDTGSHPSRSRQPPCRQTYSWQARARVKYQEEQRQQVTKPLLNDVLAGYELQTFALMMWCASAAGQRDIRPAVVLCPLQTRSNGKEETADDKTLKDLVTNLKLDESAQEEFQYFCENYPSFVTSDIHGDTEEVNVAAVSIGWSSGYSGRATVRILQSEFAPGTRLTLVWGVEPVKVWDSLGFVDLVFNHGTERVRCLLDTGANSNIIGLDDFQRLRRKPIPRVT</sequence>
<dbReference type="EMBL" id="GG666606">
    <property type="protein sequence ID" value="EEN49815.1"/>
    <property type="molecule type" value="Genomic_DNA"/>
</dbReference>
<accession>C3ZC43</accession>
<dbReference type="AlphaFoldDB" id="C3ZC43"/>
<reference evidence="2" key="1">
    <citation type="journal article" date="2008" name="Nature">
        <title>The amphioxus genome and the evolution of the chordate karyotype.</title>
        <authorList>
            <consortium name="US DOE Joint Genome Institute (JGI-PGF)"/>
            <person name="Putnam N.H."/>
            <person name="Butts T."/>
            <person name="Ferrier D.E.K."/>
            <person name="Furlong R.F."/>
            <person name="Hellsten U."/>
            <person name="Kawashima T."/>
            <person name="Robinson-Rechavi M."/>
            <person name="Shoguchi E."/>
            <person name="Terry A."/>
            <person name="Yu J.-K."/>
            <person name="Benito-Gutierrez E.L."/>
            <person name="Dubchak I."/>
            <person name="Garcia-Fernandez J."/>
            <person name="Gibson-Brown J.J."/>
            <person name="Grigoriev I.V."/>
            <person name="Horton A.C."/>
            <person name="de Jong P.J."/>
            <person name="Jurka J."/>
            <person name="Kapitonov V.V."/>
            <person name="Kohara Y."/>
            <person name="Kuroki Y."/>
            <person name="Lindquist E."/>
            <person name="Lucas S."/>
            <person name="Osoegawa K."/>
            <person name="Pennacchio L.A."/>
            <person name="Salamov A.A."/>
            <person name="Satou Y."/>
            <person name="Sauka-Spengler T."/>
            <person name="Schmutz J."/>
            <person name="Shin-I T."/>
            <person name="Toyoda A."/>
            <person name="Bronner-Fraser M."/>
            <person name="Fujiyama A."/>
            <person name="Holland L.Z."/>
            <person name="Holland P.W.H."/>
            <person name="Satoh N."/>
            <person name="Rokhsar D.S."/>
        </authorList>
    </citation>
    <scope>NUCLEOTIDE SEQUENCE [LARGE SCALE GENOMIC DNA]</scope>
    <source>
        <strain evidence="2">S238N-H82</strain>
        <tissue evidence="2">Testes</tissue>
    </source>
</reference>
<name>C3ZC43_BRAFL</name>
<evidence type="ECO:0000256" key="1">
    <source>
        <dbReference type="SAM" id="MobiDB-lite"/>
    </source>
</evidence>
<feature type="compositionally biased region" description="Polar residues" evidence="1">
    <location>
        <begin position="15"/>
        <end position="30"/>
    </location>
</feature>
<feature type="region of interest" description="Disordered" evidence="1">
    <location>
        <begin position="1"/>
        <end position="30"/>
    </location>
</feature>
<gene>
    <name evidence="2" type="ORF">BRAFLDRAFT_75737</name>
</gene>
<evidence type="ECO:0000313" key="2">
    <source>
        <dbReference type="EMBL" id="EEN49815.1"/>
    </source>
</evidence>
<proteinExistence type="predicted"/>